<protein>
    <submittedName>
        <fullName evidence="1">Uncharacterized protein</fullName>
    </submittedName>
</protein>
<comment type="caution">
    <text evidence="1">The sequence shown here is derived from an EMBL/GenBank/DDBJ whole genome shotgun (WGS) entry which is preliminary data.</text>
</comment>
<accession>A0A396HK95</accession>
<proteinExistence type="predicted"/>
<dbReference type="EMBL" id="PSQE01000005">
    <property type="protein sequence ID" value="RHN53716.1"/>
    <property type="molecule type" value="Genomic_DNA"/>
</dbReference>
<evidence type="ECO:0000313" key="1">
    <source>
        <dbReference type="EMBL" id="RHN53716.1"/>
    </source>
</evidence>
<organism evidence="1">
    <name type="scientific">Medicago truncatula</name>
    <name type="common">Barrel medic</name>
    <name type="synonym">Medicago tribuloides</name>
    <dbReference type="NCBI Taxonomy" id="3880"/>
    <lineage>
        <taxon>Eukaryota</taxon>
        <taxon>Viridiplantae</taxon>
        <taxon>Streptophyta</taxon>
        <taxon>Embryophyta</taxon>
        <taxon>Tracheophyta</taxon>
        <taxon>Spermatophyta</taxon>
        <taxon>Magnoliopsida</taxon>
        <taxon>eudicotyledons</taxon>
        <taxon>Gunneridae</taxon>
        <taxon>Pentapetalae</taxon>
        <taxon>rosids</taxon>
        <taxon>fabids</taxon>
        <taxon>Fabales</taxon>
        <taxon>Fabaceae</taxon>
        <taxon>Papilionoideae</taxon>
        <taxon>50 kb inversion clade</taxon>
        <taxon>NPAAA clade</taxon>
        <taxon>Hologalegina</taxon>
        <taxon>IRL clade</taxon>
        <taxon>Trifolieae</taxon>
        <taxon>Medicago</taxon>
    </lineage>
</organism>
<sequence>MSFATFYVFIAVLKSNSPKPLYKKNSDLLSLFIEYPYQSSLL</sequence>
<name>A0A396HK95_MEDTR</name>
<dbReference type="AlphaFoldDB" id="A0A396HK95"/>
<reference evidence="1" key="1">
    <citation type="journal article" date="2018" name="Nat. Plants">
        <title>Whole-genome landscape of Medicago truncatula symbiotic genes.</title>
        <authorList>
            <person name="Pecrix Y."/>
            <person name="Gamas P."/>
            <person name="Carrere S."/>
        </authorList>
    </citation>
    <scope>NUCLEOTIDE SEQUENCE</scope>
    <source>
        <tissue evidence="1">Leaves</tissue>
    </source>
</reference>
<dbReference type="Proteomes" id="UP000265566">
    <property type="component" value="Chromosome 5"/>
</dbReference>
<gene>
    <name evidence="1" type="ORF">MtrunA17_Chr5g0398851</name>
</gene>
<dbReference type="Gramene" id="rna28654">
    <property type="protein sequence ID" value="RHN53716.1"/>
    <property type="gene ID" value="gene28654"/>
</dbReference>